<keyword evidence="6" id="KW-1185">Reference proteome</keyword>
<accession>A0A221STS5</accession>
<dbReference type="CDD" id="cd02440">
    <property type="entry name" value="AdoMet_MTases"/>
    <property type="match status" value="1"/>
</dbReference>
<dbReference type="InterPro" id="IPR041698">
    <property type="entry name" value="Methyltransf_25"/>
</dbReference>
<dbReference type="Proteomes" id="UP000259030">
    <property type="component" value="Chromosome"/>
</dbReference>
<protein>
    <submittedName>
        <fullName evidence="5">Methyltransferase</fullName>
    </submittedName>
</protein>
<keyword evidence="1 5" id="KW-0489">Methyltransferase</keyword>
<gene>
    <name evidence="5" type="ORF">DFI_02525</name>
</gene>
<keyword evidence="2 5" id="KW-0808">Transferase</keyword>
<dbReference type="GO" id="GO:0008168">
    <property type="term" value="F:methyltransferase activity"/>
    <property type="evidence" value="ECO:0007669"/>
    <property type="project" value="UniProtKB-KW"/>
</dbReference>
<evidence type="ECO:0000313" key="6">
    <source>
        <dbReference type="Proteomes" id="UP000259030"/>
    </source>
</evidence>
<dbReference type="PROSITE" id="PS51608">
    <property type="entry name" value="SAM_MT_UBIE"/>
    <property type="match status" value="1"/>
</dbReference>
<reference evidence="5 6" key="1">
    <citation type="submission" date="2017-05" db="EMBL/GenBank/DDBJ databases">
        <title>The complete genome sequence of Deinococcus ficus isolated from the rhizosphere of the Ficus religiosa L. in Taiwan.</title>
        <authorList>
            <person name="Wu K.-M."/>
            <person name="Liao T.-L."/>
            <person name="Liu Y.-M."/>
            <person name="Young C.-C."/>
            <person name="Tsai S.-F."/>
        </authorList>
    </citation>
    <scope>NUCLEOTIDE SEQUENCE [LARGE SCALE GENOMIC DNA]</scope>
    <source>
        <strain evidence="5 6">CC-FR2-10</strain>
    </source>
</reference>
<feature type="domain" description="Methyltransferase" evidence="4">
    <location>
        <begin position="49"/>
        <end position="140"/>
    </location>
</feature>
<dbReference type="EMBL" id="CP021081">
    <property type="protein sequence ID" value="ASN80030.1"/>
    <property type="molecule type" value="Genomic_DNA"/>
</dbReference>
<dbReference type="GO" id="GO:0032259">
    <property type="term" value="P:methylation"/>
    <property type="evidence" value="ECO:0007669"/>
    <property type="project" value="UniProtKB-KW"/>
</dbReference>
<evidence type="ECO:0000256" key="3">
    <source>
        <dbReference type="ARBA" id="ARBA00022691"/>
    </source>
</evidence>
<dbReference type="InterPro" id="IPR029063">
    <property type="entry name" value="SAM-dependent_MTases_sf"/>
</dbReference>
<dbReference type="InterPro" id="IPR004033">
    <property type="entry name" value="UbiE/COQ5_MeTrFase"/>
</dbReference>
<dbReference type="RefSeq" id="WP_051307927.1">
    <property type="nucleotide sequence ID" value="NZ_CP021081.1"/>
</dbReference>
<evidence type="ECO:0000259" key="4">
    <source>
        <dbReference type="Pfam" id="PF13649"/>
    </source>
</evidence>
<evidence type="ECO:0000256" key="1">
    <source>
        <dbReference type="ARBA" id="ARBA00022603"/>
    </source>
</evidence>
<dbReference type="Pfam" id="PF13649">
    <property type="entry name" value="Methyltransf_25"/>
    <property type="match status" value="1"/>
</dbReference>
<dbReference type="AlphaFoldDB" id="A0A221STS5"/>
<sequence>MTDTGGAGHAERNRALFGRVAASYDRLGFLTLAARHLAAQVEVPAGGAVLDVACGTGEVALGVAARGQAGRVVGTDFSPEMVRVAQARAAGRAEFQVADAGALPFPDATFEVVTCGAGLFFMPDMEEALREWRRVLRPGGQVAFTTFGRGLLGDFPGLWRQRLAGEGLTPASPPLGRVPDVASALELLRAAGFVAVEAGVAPLPYVVPSAEARWADIEAGLEGDPLRTLDAGTVTRLRDAHLHDLAPLFRAGPVTVPVPVLLARGRAPGGP</sequence>
<dbReference type="Gene3D" id="3.40.50.150">
    <property type="entry name" value="Vaccinia Virus protein VP39"/>
    <property type="match status" value="1"/>
</dbReference>
<dbReference type="PANTHER" id="PTHR43591">
    <property type="entry name" value="METHYLTRANSFERASE"/>
    <property type="match status" value="1"/>
</dbReference>
<evidence type="ECO:0000313" key="5">
    <source>
        <dbReference type="EMBL" id="ASN80030.1"/>
    </source>
</evidence>
<dbReference type="KEGG" id="dfc:DFI_02525"/>
<dbReference type="SUPFAM" id="SSF53335">
    <property type="entry name" value="S-adenosyl-L-methionine-dependent methyltransferases"/>
    <property type="match status" value="1"/>
</dbReference>
<dbReference type="PANTHER" id="PTHR43591:SF24">
    <property type="entry name" value="2-METHOXY-6-POLYPRENYL-1,4-BENZOQUINOL METHYLASE, MITOCHONDRIAL"/>
    <property type="match status" value="1"/>
</dbReference>
<organism evidence="5 6">
    <name type="scientific">Deinococcus ficus</name>
    <dbReference type="NCBI Taxonomy" id="317577"/>
    <lineage>
        <taxon>Bacteria</taxon>
        <taxon>Thermotogati</taxon>
        <taxon>Deinococcota</taxon>
        <taxon>Deinococci</taxon>
        <taxon>Deinococcales</taxon>
        <taxon>Deinococcaceae</taxon>
        <taxon>Deinococcus</taxon>
    </lineage>
</organism>
<dbReference type="STRING" id="317577.GCA_000419625_00636"/>
<keyword evidence="3" id="KW-0949">S-adenosyl-L-methionine</keyword>
<name>A0A221STS5_9DEIO</name>
<evidence type="ECO:0000256" key="2">
    <source>
        <dbReference type="ARBA" id="ARBA00022679"/>
    </source>
</evidence>
<proteinExistence type="predicted"/>